<evidence type="ECO:0000256" key="2">
    <source>
        <dbReference type="ARBA" id="ARBA00004496"/>
    </source>
</evidence>
<sequence>MAYQEGREIAAVHPARISETDGVNNRLQLSRLERIYQAEQAEKLLLAGVMLRDPARFDLRGTLAHGRDVEIDTNVILEGQVQLGNRVKIGAGCVIKNSVIGDDCEISPYSVVEDAHLEAACTIGPFARLRPGAELMEGAHVGNFVEMKKARLGKGSKAGHLTYLGDAEIGDNVNIGAGTITCNYDGANKFKTIIGDDVFVGSDTQLVAPVTVGNGVTIAAGTTVTRDVADNELVLSRVPQVHKQGWKRPVKKK</sequence>
<keyword evidence="5" id="KW-0963">Cytoplasm</keyword>
<dbReference type="GO" id="GO:0000902">
    <property type="term" value="P:cell morphogenesis"/>
    <property type="evidence" value="ECO:0007669"/>
    <property type="project" value="InterPro"/>
</dbReference>
<keyword evidence="13" id="KW-0012">Acyltransferase</keyword>
<comment type="cofactor">
    <cofactor evidence="1">
        <name>Mg(2+)</name>
        <dbReference type="ChEBI" id="CHEBI:18420"/>
    </cofactor>
</comment>
<evidence type="ECO:0000256" key="16">
    <source>
        <dbReference type="ARBA" id="ARBA00048493"/>
    </source>
</evidence>
<dbReference type="PROSITE" id="PS00101">
    <property type="entry name" value="HEXAPEP_TRANSFERASES"/>
    <property type="match status" value="1"/>
</dbReference>
<dbReference type="GO" id="GO:0006048">
    <property type="term" value="P:UDP-N-acetylglucosamine biosynthetic process"/>
    <property type="evidence" value="ECO:0007669"/>
    <property type="project" value="InterPro"/>
</dbReference>
<dbReference type="GO" id="GO:0009252">
    <property type="term" value="P:peptidoglycan biosynthetic process"/>
    <property type="evidence" value="ECO:0007669"/>
    <property type="project" value="UniProtKB-KW"/>
</dbReference>
<evidence type="ECO:0000256" key="1">
    <source>
        <dbReference type="ARBA" id="ARBA00001946"/>
    </source>
</evidence>
<dbReference type="Proteomes" id="UP000351155">
    <property type="component" value="Unassembled WGS sequence"/>
</dbReference>
<evidence type="ECO:0000256" key="5">
    <source>
        <dbReference type="ARBA" id="ARBA00022490"/>
    </source>
</evidence>
<evidence type="ECO:0000256" key="17">
    <source>
        <dbReference type="ARBA" id="ARBA00049628"/>
    </source>
</evidence>
<evidence type="ECO:0000256" key="12">
    <source>
        <dbReference type="ARBA" id="ARBA00022984"/>
    </source>
</evidence>
<evidence type="ECO:0000259" key="18">
    <source>
        <dbReference type="Pfam" id="PF25087"/>
    </source>
</evidence>
<dbReference type="FunFam" id="2.160.10.10:FF:000011">
    <property type="entry name" value="Bifunctional protein GlmU"/>
    <property type="match status" value="1"/>
</dbReference>
<dbReference type="AlphaFoldDB" id="A0A484WWM8"/>
<dbReference type="SUPFAM" id="SSF51161">
    <property type="entry name" value="Trimeric LpxA-like enzymes"/>
    <property type="match status" value="1"/>
</dbReference>
<evidence type="ECO:0000313" key="20">
    <source>
        <dbReference type="Proteomes" id="UP000351155"/>
    </source>
</evidence>
<evidence type="ECO:0000256" key="4">
    <source>
        <dbReference type="ARBA" id="ARBA00007947"/>
    </source>
</evidence>
<evidence type="ECO:0000256" key="15">
    <source>
        <dbReference type="ARBA" id="ARBA00048247"/>
    </source>
</evidence>
<dbReference type="EC" id="2.7.7.23" evidence="19"/>
<dbReference type="Pfam" id="PF00132">
    <property type="entry name" value="Hexapep"/>
    <property type="match status" value="1"/>
</dbReference>
<dbReference type="CDD" id="cd03353">
    <property type="entry name" value="LbH_GlmU_C"/>
    <property type="match status" value="1"/>
</dbReference>
<comment type="catalytic activity">
    <reaction evidence="15">
        <text>alpha-D-glucosamine 1-phosphate + acetyl-CoA = N-acetyl-alpha-D-glucosamine 1-phosphate + CoA + H(+)</text>
        <dbReference type="Rhea" id="RHEA:13725"/>
        <dbReference type="ChEBI" id="CHEBI:15378"/>
        <dbReference type="ChEBI" id="CHEBI:57287"/>
        <dbReference type="ChEBI" id="CHEBI:57288"/>
        <dbReference type="ChEBI" id="CHEBI:57776"/>
        <dbReference type="ChEBI" id="CHEBI:58516"/>
        <dbReference type="EC" id="2.3.1.157"/>
    </reaction>
</comment>
<dbReference type="PANTHER" id="PTHR43584:SF3">
    <property type="entry name" value="BIFUNCTIONAL PROTEIN GLMU"/>
    <property type="match status" value="1"/>
</dbReference>
<evidence type="ECO:0000313" key="19">
    <source>
        <dbReference type="EMBL" id="VFS15346.1"/>
    </source>
</evidence>
<organism evidence="19 20">
    <name type="scientific">Enterobacter cancerogenus</name>
    <dbReference type="NCBI Taxonomy" id="69218"/>
    <lineage>
        <taxon>Bacteria</taxon>
        <taxon>Pseudomonadati</taxon>
        <taxon>Pseudomonadota</taxon>
        <taxon>Gammaproteobacteria</taxon>
        <taxon>Enterobacterales</taxon>
        <taxon>Enterobacteriaceae</taxon>
        <taxon>Enterobacter</taxon>
        <taxon>Enterobacter cloacae complex</taxon>
    </lineage>
</organism>
<keyword evidence="10" id="KW-0460">Magnesium</keyword>
<dbReference type="Gene3D" id="2.160.10.10">
    <property type="entry name" value="Hexapeptide repeat proteins"/>
    <property type="match status" value="1"/>
</dbReference>
<comment type="function">
    <text evidence="17">Catalyzes the last two sequential reactions in the de novo biosynthetic pathway for UDP-N-acetylglucosamine (UDP-GlcNAc). The C-terminal domain catalyzes the transfer of acetyl group from acetyl coenzyme A to glucosamine-1-phosphate (GlcN-1-P) to produce N-acetylglucosamine-1-phosphate (GlcNAc-1-P), which is converted into UDP-GlcNAc by the transfer of uridine 5-monophosphate (from uridine 5-triphosphate), a reaction catalyzed by the N-terminal domain.</text>
</comment>
<dbReference type="GO" id="GO:0019134">
    <property type="term" value="F:glucosamine-1-phosphate N-acetyltransferase activity"/>
    <property type="evidence" value="ECO:0007669"/>
    <property type="project" value="UniProtKB-EC"/>
</dbReference>
<evidence type="ECO:0000256" key="7">
    <source>
        <dbReference type="ARBA" id="ARBA00022695"/>
    </source>
</evidence>
<gene>
    <name evidence="19" type="primary">glmU_1</name>
    <name evidence="19" type="ORF">NCTC12126_01256</name>
</gene>
<protein>
    <submittedName>
        <fullName evidence="19">UDP-N-acetylglucosamine pyrophosphorylase /glucosamine-1-phosphate N-acetyltransferase</fullName>
        <ecNumber evidence="19">2.7.7.23</ecNumber>
    </submittedName>
</protein>
<dbReference type="PANTHER" id="PTHR43584">
    <property type="entry name" value="NUCLEOTIDYL TRANSFERASE"/>
    <property type="match status" value="1"/>
</dbReference>
<dbReference type="GO" id="GO:0000287">
    <property type="term" value="F:magnesium ion binding"/>
    <property type="evidence" value="ECO:0007669"/>
    <property type="project" value="InterPro"/>
</dbReference>
<dbReference type="InterPro" id="IPR056729">
    <property type="entry name" value="GMPPB_C"/>
</dbReference>
<evidence type="ECO:0000256" key="6">
    <source>
        <dbReference type="ARBA" id="ARBA00022679"/>
    </source>
</evidence>
<evidence type="ECO:0000256" key="13">
    <source>
        <dbReference type="ARBA" id="ARBA00023315"/>
    </source>
</evidence>
<keyword evidence="11" id="KW-0133">Cell shape</keyword>
<evidence type="ECO:0000256" key="9">
    <source>
        <dbReference type="ARBA" id="ARBA00022737"/>
    </source>
</evidence>
<dbReference type="GO" id="GO:0071555">
    <property type="term" value="P:cell wall organization"/>
    <property type="evidence" value="ECO:0007669"/>
    <property type="project" value="UniProtKB-KW"/>
</dbReference>
<dbReference type="InterPro" id="IPR038009">
    <property type="entry name" value="GlmU_C_LbH"/>
</dbReference>
<dbReference type="GO" id="GO:0008360">
    <property type="term" value="P:regulation of cell shape"/>
    <property type="evidence" value="ECO:0007669"/>
    <property type="project" value="UniProtKB-KW"/>
</dbReference>
<dbReference type="GO" id="GO:0003977">
    <property type="term" value="F:UDP-N-acetylglucosamine diphosphorylase activity"/>
    <property type="evidence" value="ECO:0007669"/>
    <property type="project" value="UniProtKB-EC"/>
</dbReference>
<keyword evidence="7 19" id="KW-0548">Nucleotidyltransferase</keyword>
<feature type="domain" description="Mannose-1-phosphate guanyltransferase C-terminal" evidence="18">
    <location>
        <begin position="67"/>
        <end position="145"/>
    </location>
</feature>
<dbReference type="InterPro" id="IPR018357">
    <property type="entry name" value="Hexapep_transf_CS"/>
</dbReference>
<comment type="subcellular location">
    <subcellularLocation>
        <location evidence="2">Cytoplasm</location>
    </subcellularLocation>
</comment>
<dbReference type="Pfam" id="PF25087">
    <property type="entry name" value="GMPPB_C"/>
    <property type="match status" value="1"/>
</dbReference>
<evidence type="ECO:0000256" key="3">
    <source>
        <dbReference type="ARBA" id="ARBA00007707"/>
    </source>
</evidence>
<dbReference type="InterPro" id="IPR050065">
    <property type="entry name" value="GlmU-like"/>
</dbReference>
<comment type="similarity">
    <text evidence="4">In the N-terminal section; belongs to the N-acetylglucosamine-1-phosphate uridyltransferase family.</text>
</comment>
<comment type="catalytic activity">
    <reaction evidence="16">
        <text>N-acetyl-alpha-D-glucosamine 1-phosphate + UTP + H(+) = UDP-N-acetyl-alpha-D-glucosamine + diphosphate</text>
        <dbReference type="Rhea" id="RHEA:13509"/>
        <dbReference type="ChEBI" id="CHEBI:15378"/>
        <dbReference type="ChEBI" id="CHEBI:33019"/>
        <dbReference type="ChEBI" id="CHEBI:46398"/>
        <dbReference type="ChEBI" id="CHEBI:57705"/>
        <dbReference type="ChEBI" id="CHEBI:57776"/>
        <dbReference type="EC" id="2.7.7.23"/>
    </reaction>
</comment>
<keyword evidence="14" id="KW-0961">Cell wall biogenesis/degradation</keyword>
<dbReference type="InterPro" id="IPR005882">
    <property type="entry name" value="Bifunctional_GlmU"/>
</dbReference>
<keyword evidence="9" id="KW-0677">Repeat</keyword>
<evidence type="ECO:0000256" key="11">
    <source>
        <dbReference type="ARBA" id="ARBA00022960"/>
    </source>
</evidence>
<evidence type="ECO:0000256" key="8">
    <source>
        <dbReference type="ARBA" id="ARBA00022723"/>
    </source>
</evidence>
<accession>A0A484WWM8</accession>
<dbReference type="InterPro" id="IPR011004">
    <property type="entry name" value="Trimer_LpxA-like_sf"/>
</dbReference>
<reference evidence="19 20" key="1">
    <citation type="submission" date="2019-03" db="EMBL/GenBank/DDBJ databases">
        <authorList>
            <consortium name="Pathogen Informatics"/>
        </authorList>
    </citation>
    <scope>NUCLEOTIDE SEQUENCE [LARGE SCALE GENOMIC DNA]</scope>
    <source>
        <strain evidence="19 20">NCTC12126</strain>
    </source>
</reference>
<proteinExistence type="inferred from homology"/>
<dbReference type="GO" id="GO:0005737">
    <property type="term" value="C:cytoplasm"/>
    <property type="evidence" value="ECO:0007669"/>
    <property type="project" value="UniProtKB-SubCell"/>
</dbReference>
<keyword evidence="6 19" id="KW-0808">Transferase</keyword>
<comment type="similarity">
    <text evidence="3">In the C-terminal section; belongs to the transferase hexapeptide repeat family.</text>
</comment>
<dbReference type="InterPro" id="IPR001451">
    <property type="entry name" value="Hexapep"/>
</dbReference>
<evidence type="ECO:0000256" key="10">
    <source>
        <dbReference type="ARBA" id="ARBA00022842"/>
    </source>
</evidence>
<dbReference type="EMBL" id="CAADIW010000006">
    <property type="protein sequence ID" value="VFS15346.1"/>
    <property type="molecule type" value="Genomic_DNA"/>
</dbReference>
<evidence type="ECO:0000256" key="14">
    <source>
        <dbReference type="ARBA" id="ARBA00023316"/>
    </source>
</evidence>
<name>A0A484WWM8_9ENTR</name>
<dbReference type="NCBIfam" id="TIGR01173">
    <property type="entry name" value="glmU"/>
    <property type="match status" value="1"/>
</dbReference>
<keyword evidence="12" id="KW-0573">Peptidoglycan synthesis</keyword>
<keyword evidence="8" id="KW-0479">Metal-binding</keyword>